<comment type="caution">
    <text evidence="3">The sequence shown here is derived from an EMBL/GenBank/DDBJ whole genome shotgun (WGS) entry which is preliminary data.</text>
</comment>
<dbReference type="GO" id="GO:0016787">
    <property type="term" value="F:hydrolase activity"/>
    <property type="evidence" value="ECO:0007669"/>
    <property type="project" value="UniProtKB-KW"/>
</dbReference>
<keyword evidence="1 3" id="KW-0378">Hydrolase</keyword>
<dbReference type="Pfam" id="PF00293">
    <property type="entry name" value="NUDIX"/>
    <property type="match status" value="1"/>
</dbReference>
<reference evidence="3" key="1">
    <citation type="submission" date="2019-08" db="EMBL/GenBank/DDBJ databases">
        <authorList>
            <person name="Kucharzyk K."/>
            <person name="Murdoch R.W."/>
            <person name="Higgins S."/>
            <person name="Loffler F."/>
        </authorList>
    </citation>
    <scope>NUCLEOTIDE SEQUENCE</scope>
</reference>
<dbReference type="GO" id="GO:0016779">
    <property type="term" value="F:nucleotidyltransferase activity"/>
    <property type="evidence" value="ECO:0007669"/>
    <property type="project" value="UniProtKB-KW"/>
</dbReference>
<dbReference type="CDD" id="cd18873">
    <property type="entry name" value="NUDIX_NadM_like"/>
    <property type="match status" value="1"/>
</dbReference>
<sequence length="147" mass="16121">MFTYPYPRPAVTVDAIVFRKGKTTPEVLLIRRGHSPFEGMWAAPGGFLDMDETPEAAVVRELQEETGISGVALFQVHTYGALNRDPRHRTISIAYAGMLSDAGAQAKAGDDAAVAEWHPVGQLPPLAFDHDKIVEDAIAFARERGWF</sequence>
<organism evidence="3">
    <name type="scientific">bioreactor metagenome</name>
    <dbReference type="NCBI Taxonomy" id="1076179"/>
    <lineage>
        <taxon>unclassified sequences</taxon>
        <taxon>metagenomes</taxon>
        <taxon>ecological metagenomes</taxon>
    </lineage>
</organism>
<gene>
    <name evidence="3" type="ORF">SDC9_24880</name>
</gene>
<protein>
    <submittedName>
        <fullName evidence="3">Bifunctional NMN adenylyltransferase/Nudix hydrolase</fullName>
    </submittedName>
</protein>
<dbReference type="PRINTS" id="PR00502">
    <property type="entry name" value="NUDIXFAMILY"/>
</dbReference>
<dbReference type="PANTHER" id="PTHR43736:SF1">
    <property type="entry name" value="DIHYDRONEOPTERIN TRIPHOSPHATE DIPHOSPHATASE"/>
    <property type="match status" value="1"/>
</dbReference>
<evidence type="ECO:0000256" key="1">
    <source>
        <dbReference type="ARBA" id="ARBA00022801"/>
    </source>
</evidence>
<dbReference type="InterPro" id="IPR020084">
    <property type="entry name" value="NUDIX_hydrolase_CS"/>
</dbReference>
<name>A0A644UJ24_9ZZZZ</name>
<dbReference type="Gene3D" id="3.90.79.10">
    <property type="entry name" value="Nucleoside Triphosphate Pyrophosphohydrolase"/>
    <property type="match status" value="1"/>
</dbReference>
<dbReference type="EMBL" id="VSSQ01000122">
    <property type="protein sequence ID" value="MPL79007.1"/>
    <property type="molecule type" value="Genomic_DNA"/>
</dbReference>
<dbReference type="PROSITE" id="PS51462">
    <property type="entry name" value="NUDIX"/>
    <property type="match status" value="1"/>
</dbReference>
<keyword evidence="3" id="KW-0548">Nucleotidyltransferase</keyword>
<evidence type="ECO:0000259" key="2">
    <source>
        <dbReference type="PROSITE" id="PS51462"/>
    </source>
</evidence>
<dbReference type="AlphaFoldDB" id="A0A644UJ24"/>
<dbReference type="PROSITE" id="PS00893">
    <property type="entry name" value="NUDIX_BOX"/>
    <property type="match status" value="1"/>
</dbReference>
<dbReference type="InterPro" id="IPR015797">
    <property type="entry name" value="NUDIX_hydrolase-like_dom_sf"/>
</dbReference>
<keyword evidence="3" id="KW-0808">Transferase</keyword>
<feature type="domain" description="Nudix hydrolase" evidence="2">
    <location>
        <begin position="8"/>
        <end position="142"/>
    </location>
</feature>
<evidence type="ECO:0000313" key="3">
    <source>
        <dbReference type="EMBL" id="MPL79007.1"/>
    </source>
</evidence>
<accession>A0A644UJ24</accession>
<dbReference type="PANTHER" id="PTHR43736">
    <property type="entry name" value="ADP-RIBOSE PYROPHOSPHATASE"/>
    <property type="match status" value="1"/>
</dbReference>
<dbReference type="InterPro" id="IPR020476">
    <property type="entry name" value="Nudix_hydrolase"/>
</dbReference>
<proteinExistence type="predicted"/>
<dbReference type="SUPFAM" id="SSF55811">
    <property type="entry name" value="Nudix"/>
    <property type="match status" value="1"/>
</dbReference>
<dbReference type="InterPro" id="IPR000086">
    <property type="entry name" value="NUDIX_hydrolase_dom"/>
</dbReference>